<name>A0A024H8C3_9MICC</name>
<feature type="transmembrane region" description="Helical" evidence="7">
    <location>
        <begin position="286"/>
        <end position="307"/>
    </location>
</feature>
<dbReference type="InterPro" id="IPR020846">
    <property type="entry name" value="MFS_dom"/>
</dbReference>
<keyword evidence="2" id="KW-0813">Transport</keyword>
<dbReference type="PROSITE" id="PS50850">
    <property type="entry name" value="MFS"/>
    <property type="match status" value="1"/>
</dbReference>
<reference evidence="10" key="1">
    <citation type="journal article" date="2014" name="Genome Announc.">
        <title>Genome Sequence of Arthrobacter siccitolerans 4J27, a Xeroprotectant-Producing Desiccation-Tolerant Microorganism.</title>
        <authorList>
            <person name="Manzanera M."/>
            <person name="Santa-Cruz-Calvo L."/>
            <person name="Vilchez J.I."/>
            <person name="Garcia-Fontana C."/>
            <person name="Silva-Castro G.A."/>
            <person name="Calvo C."/>
            <person name="Gonzalez-Lopez J."/>
        </authorList>
    </citation>
    <scope>NUCLEOTIDE SEQUENCE [LARGE SCALE GENOMIC DNA]</scope>
    <source>
        <strain evidence="10">4J27</strain>
    </source>
</reference>
<dbReference type="STRING" id="861266.ARTSIC4J27_4011"/>
<evidence type="ECO:0000259" key="8">
    <source>
        <dbReference type="PROSITE" id="PS50850"/>
    </source>
</evidence>
<dbReference type="Proteomes" id="UP000035722">
    <property type="component" value="Unassembled WGS sequence"/>
</dbReference>
<gene>
    <name evidence="9" type="primary">nanT1</name>
    <name evidence="9" type="ORF">ARTSIC4J27_4011</name>
</gene>
<evidence type="ECO:0000256" key="7">
    <source>
        <dbReference type="SAM" id="Phobius"/>
    </source>
</evidence>
<organism evidence="9 10">
    <name type="scientific">Pseudarthrobacter siccitolerans</name>
    <dbReference type="NCBI Taxonomy" id="861266"/>
    <lineage>
        <taxon>Bacteria</taxon>
        <taxon>Bacillati</taxon>
        <taxon>Actinomycetota</taxon>
        <taxon>Actinomycetes</taxon>
        <taxon>Micrococcales</taxon>
        <taxon>Micrococcaceae</taxon>
        <taxon>Pseudarthrobacter</taxon>
    </lineage>
</organism>
<feature type="transmembrane region" description="Helical" evidence="7">
    <location>
        <begin position="340"/>
        <end position="358"/>
    </location>
</feature>
<dbReference type="RefSeq" id="WP_050056802.1">
    <property type="nucleotide sequence ID" value="NZ_CAQI01000053.1"/>
</dbReference>
<evidence type="ECO:0000256" key="4">
    <source>
        <dbReference type="ARBA" id="ARBA00022692"/>
    </source>
</evidence>
<dbReference type="InterPro" id="IPR011701">
    <property type="entry name" value="MFS"/>
</dbReference>
<dbReference type="SUPFAM" id="SSF103473">
    <property type="entry name" value="MFS general substrate transporter"/>
    <property type="match status" value="1"/>
</dbReference>
<evidence type="ECO:0000256" key="3">
    <source>
        <dbReference type="ARBA" id="ARBA00022475"/>
    </source>
</evidence>
<evidence type="ECO:0000256" key="5">
    <source>
        <dbReference type="ARBA" id="ARBA00022989"/>
    </source>
</evidence>
<dbReference type="InterPro" id="IPR036259">
    <property type="entry name" value="MFS_trans_sf"/>
</dbReference>
<evidence type="ECO:0000313" key="10">
    <source>
        <dbReference type="Proteomes" id="UP000035722"/>
    </source>
</evidence>
<feature type="transmembrane region" description="Helical" evidence="7">
    <location>
        <begin position="95"/>
        <end position="114"/>
    </location>
</feature>
<dbReference type="Pfam" id="PF07690">
    <property type="entry name" value="MFS_1"/>
    <property type="match status" value="1"/>
</dbReference>
<protein>
    <submittedName>
        <fullName evidence="9">Sugar (And other) transporter family protein</fullName>
    </submittedName>
</protein>
<dbReference type="OrthoDB" id="8953821at2"/>
<dbReference type="GO" id="GO:0005886">
    <property type="term" value="C:plasma membrane"/>
    <property type="evidence" value="ECO:0007669"/>
    <property type="project" value="UniProtKB-SubCell"/>
</dbReference>
<dbReference type="CDD" id="cd17369">
    <property type="entry name" value="MFS_ShiA_like"/>
    <property type="match status" value="1"/>
</dbReference>
<evidence type="ECO:0000256" key="6">
    <source>
        <dbReference type="ARBA" id="ARBA00023136"/>
    </source>
</evidence>
<evidence type="ECO:0000256" key="2">
    <source>
        <dbReference type="ARBA" id="ARBA00022448"/>
    </source>
</evidence>
<proteinExistence type="predicted"/>
<feature type="transmembrane region" description="Helical" evidence="7">
    <location>
        <begin position="59"/>
        <end position="83"/>
    </location>
</feature>
<feature type="transmembrane region" description="Helical" evidence="7">
    <location>
        <begin position="195"/>
        <end position="216"/>
    </location>
</feature>
<evidence type="ECO:0000313" key="9">
    <source>
        <dbReference type="EMBL" id="CCQ48014.1"/>
    </source>
</evidence>
<keyword evidence="4 7" id="KW-0812">Transmembrane</keyword>
<keyword evidence="6 7" id="KW-0472">Membrane</keyword>
<dbReference type="AlphaFoldDB" id="A0A024H8C3"/>
<dbReference type="PANTHER" id="PTHR43045">
    <property type="entry name" value="SHIKIMATE TRANSPORTER"/>
    <property type="match status" value="1"/>
</dbReference>
<feature type="domain" description="Major facilitator superfamily (MFS) profile" evidence="8">
    <location>
        <begin position="22"/>
        <end position="429"/>
    </location>
</feature>
<dbReference type="EMBL" id="CAQI01000053">
    <property type="protein sequence ID" value="CCQ48014.1"/>
    <property type="molecule type" value="Genomic_DNA"/>
</dbReference>
<accession>A0A024H8C3</accession>
<sequence length="450" mass="47182">MTGTNKAARTAARKPPAGALKAYIASLTGTSLEYYDFAIYSVASALVFPKIFFPSNDEFVGLLLSFSAFAVGYLARPIGGVIFGRLGDKIGRKYVLVFTLVLIGVATVLIGALPDYSVIGAAAPTILVLLRLAQGIGVGGEWGGAVLLSSEFGDPNKRGFWSSAAQIGPPAGNLMANGVLAILAASLSTEAFLSWGWRVAFLASALLVVFGLIIRLKLEETPVFKAIQAKGERPKAPIKEVFATEPRALVSAALSRVCPDVLYSLFTVFVAVYATKELGMTTGNVLAAILIGSAFQLFLIPAAGALTDRVNRRWLYGITAAVTAAYIPLFFLMISGKSVVMLTIGVVIGLALHAFMYGPQAAFITEQFPARLRYAGSSLAYTLAGVVGGAVAPLIFTALYGAASGGWYLIAGYIALTAVVTIVGMRLGRDPQPEADLQLLHAGQAGESRA</sequence>
<evidence type="ECO:0000256" key="1">
    <source>
        <dbReference type="ARBA" id="ARBA00004651"/>
    </source>
</evidence>
<feature type="transmembrane region" description="Helical" evidence="7">
    <location>
        <begin position="379"/>
        <end position="400"/>
    </location>
</feature>
<feature type="transmembrane region" description="Helical" evidence="7">
    <location>
        <begin position="257"/>
        <end position="274"/>
    </location>
</feature>
<keyword evidence="10" id="KW-1185">Reference proteome</keyword>
<comment type="caution">
    <text evidence="9">The sequence shown here is derived from an EMBL/GenBank/DDBJ whole genome shotgun (WGS) entry which is preliminary data.</text>
</comment>
<keyword evidence="3" id="KW-1003">Cell membrane</keyword>
<keyword evidence="5 7" id="KW-1133">Transmembrane helix</keyword>
<dbReference type="Gene3D" id="1.20.1250.20">
    <property type="entry name" value="MFS general substrate transporter like domains"/>
    <property type="match status" value="2"/>
</dbReference>
<dbReference type="GO" id="GO:0022857">
    <property type="term" value="F:transmembrane transporter activity"/>
    <property type="evidence" value="ECO:0007669"/>
    <property type="project" value="InterPro"/>
</dbReference>
<feature type="transmembrane region" description="Helical" evidence="7">
    <location>
        <begin position="314"/>
        <end position="334"/>
    </location>
</feature>
<comment type="subcellular location">
    <subcellularLocation>
        <location evidence="1">Cell membrane</location>
        <topology evidence="1">Multi-pass membrane protein</topology>
    </subcellularLocation>
</comment>
<dbReference type="PANTHER" id="PTHR43045:SF1">
    <property type="entry name" value="SHIKIMATE TRANSPORTER"/>
    <property type="match status" value="1"/>
</dbReference>
<feature type="transmembrane region" description="Helical" evidence="7">
    <location>
        <begin position="406"/>
        <end position="425"/>
    </location>
</feature>